<proteinExistence type="predicted"/>
<feature type="transmembrane region" description="Helical" evidence="1">
    <location>
        <begin position="100"/>
        <end position="127"/>
    </location>
</feature>
<evidence type="ECO:0000313" key="3">
    <source>
        <dbReference type="Proteomes" id="UP001259347"/>
    </source>
</evidence>
<dbReference type="PANTHER" id="PTHR34980">
    <property type="entry name" value="INNER MEMBRANE PROTEIN-RELATED-RELATED"/>
    <property type="match status" value="1"/>
</dbReference>
<evidence type="ECO:0000256" key="1">
    <source>
        <dbReference type="SAM" id="Phobius"/>
    </source>
</evidence>
<feature type="transmembrane region" description="Helical" evidence="1">
    <location>
        <begin position="139"/>
        <end position="158"/>
    </location>
</feature>
<dbReference type="RefSeq" id="WP_310017580.1">
    <property type="nucleotide sequence ID" value="NZ_JAVDUM010000002.1"/>
</dbReference>
<accession>A0ABU1S924</accession>
<keyword evidence="1" id="KW-0812">Transmembrane</keyword>
<name>A0ABU1S924_9MICO</name>
<keyword evidence="1" id="KW-1133">Transmembrane helix</keyword>
<organism evidence="2 3">
    <name type="scientific">Microbacterium resistens</name>
    <dbReference type="NCBI Taxonomy" id="156977"/>
    <lineage>
        <taxon>Bacteria</taxon>
        <taxon>Bacillati</taxon>
        <taxon>Actinomycetota</taxon>
        <taxon>Actinomycetes</taxon>
        <taxon>Micrococcales</taxon>
        <taxon>Microbacteriaceae</taxon>
        <taxon>Microbacterium</taxon>
    </lineage>
</organism>
<comment type="caution">
    <text evidence="2">The sequence shown here is derived from an EMBL/GenBank/DDBJ whole genome shotgun (WGS) entry which is preliminary data.</text>
</comment>
<evidence type="ECO:0000313" key="2">
    <source>
        <dbReference type="EMBL" id="MDR6866113.1"/>
    </source>
</evidence>
<keyword evidence="3" id="KW-1185">Reference proteome</keyword>
<dbReference type="EMBL" id="JAVDUM010000002">
    <property type="protein sequence ID" value="MDR6866113.1"/>
    <property type="molecule type" value="Genomic_DNA"/>
</dbReference>
<reference evidence="2 3" key="1">
    <citation type="submission" date="2023-07" db="EMBL/GenBank/DDBJ databases">
        <title>Sorghum-associated microbial communities from plants grown in Nebraska, USA.</title>
        <authorList>
            <person name="Schachtman D."/>
        </authorList>
    </citation>
    <scope>NUCLEOTIDE SEQUENCE [LARGE SCALE GENOMIC DNA]</scope>
    <source>
        <strain evidence="2 3">2980</strain>
    </source>
</reference>
<sequence>MTIPPPLDRSPVTAQSLSRADDDHHLGLPSHPLPGARPGQAVSRCIERYATFTGRASRSEFWWIALLLVPLGLVPVALIGGGLFLTLAEDGLRVADAPDAVPLLFTGGLLALLIFGATALPSLALAWRRMHDADMPGPLALLGLVPFIGTVALALLALRPSRTSGARFDR</sequence>
<protein>
    <submittedName>
        <fullName evidence="2">Uncharacterized membrane protein YhaH (DUF805 family)</fullName>
    </submittedName>
</protein>
<feature type="transmembrane region" description="Helical" evidence="1">
    <location>
        <begin position="61"/>
        <end position="88"/>
    </location>
</feature>
<keyword evidence="1" id="KW-0472">Membrane</keyword>
<gene>
    <name evidence="2" type="ORF">J2Y69_000698</name>
</gene>
<dbReference type="Pfam" id="PF05656">
    <property type="entry name" value="DUF805"/>
    <property type="match status" value="1"/>
</dbReference>
<dbReference type="PANTHER" id="PTHR34980:SF2">
    <property type="entry name" value="INNER MEMBRANE PROTEIN YHAH-RELATED"/>
    <property type="match status" value="1"/>
</dbReference>
<dbReference type="Proteomes" id="UP001259347">
    <property type="component" value="Unassembled WGS sequence"/>
</dbReference>
<dbReference type="InterPro" id="IPR008523">
    <property type="entry name" value="DUF805"/>
</dbReference>